<dbReference type="EnsemblPlants" id="EMT33038">
    <property type="protein sequence ID" value="EMT33038"/>
    <property type="gene ID" value="F775_29493"/>
</dbReference>
<accession>M8CFN4</accession>
<sequence>MVKAMVVAVLLVQCCNVVLAARLLEGDGGWLHGDVGAAGALITQILAGHSPGAGTPNPCTHDPINNNPPGAGFRESMVPYR</sequence>
<dbReference type="AlphaFoldDB" id="M8CFN4"/>
<evidence type="ECO:0000313" key="1">
    <source>
        <dbReference type="EnsemblPlants" id="EMT33038"/>
    </source>
</evidence>
<protein>
    <submittedName>
        <fullName evidence="1">Uncharacterized protein</fullName>
    </submittedName>
</protein>
<proteinExistence type="predicted"/>
<organism evidence="1">
    <name type="scientific">Aegilops tauschii</name>
    <name type="common">Tausch's goatgrass</name>
    <name type="synonym">Aegilops squarrosa</name>
    <dbReference type="NCBI Taxonomy" id="37682"/>
    <lineage>
        <taxon>Eukaryota</taxon>
        <taxon>Viridiplantae</taxon>
        <taxon>Streptophyta</taxon>
        <taxon>Embryophyta</taxon>
        <taxon>Tracheophyta</taxon>
        <taxon>Spermatophyta</taxon>
        <taxon>Magnoliopsida</taxon>
        <taxon>Liliopsida</taxon>
        <taxon>Poales</taxon>
        <taxon>Poaceae</taxon>
        <taxon>BOP clade</taxon>
        <taxon>Pooideae</taxon>
        <taxon>Triticodae</taxon>
        <taxon>Triticeae</taxon>
        <taxon>Triticinae</taxon>
        <taxon>Aegilops</taxon>
    </lineage>
</organism>
<name>M8CFN4_AEGTA</name>
<reference evidence="1" key="1">
    <citation type="submission" date="2015-06" db="UniProtKB">
        <authorList>
            <consortium name="EnsemblPlants"/>
        </authorList>
    </citation>
    <scope>IDENTIFICATION</scope>
</reference>